<accession>L8JLI9</accession>
<gene>
    <name evidence="1" type="ORF">C900_04633</name>
</gene>
<name>L8JLI9_9BACT</name>
<protein>
    <submittedName>
        <fullName evidence="1">Uncharacterized protein</fullName>
    </submittedName>
</protein>
<keyword evidence="2" id="KW-1185">Reference proteome</keyword>
<comment type="caution">
    <text evidence="1">The sequence shown here is derived from an EMBL/GenBank/DDBJ whole genome shotgun (WGS) entry which is preliminary data.</text>
</comment>
<sequence length="38" mass="4386">MILQAYIPEGLTESTVWSINKQVVTVYVVSAWSHYEDK</sequence>
<dbReference type="AlphaFoldDB" id="L8JLI9"/>
<dbReference type="Proteomes" id="UP000011135">
    <property type="component" value="Unassembled WGS sequence"/>
</dbReference>
<organism evidence="1 2">
    <name type="scientific">Fulvivirga imtechensis AK7</name>
    <dbReference type="NCBI Taxonomy" id="1237149"/>
    <lineage>
        <taxon>Bacteria</taxon>
        <taxon>Pseudomonadati</taxon>
        <taxon>Bacteroidota</taxon>
        <taxon>Cytophagia</taxon>
        <taxon>Cytophagales</taxon>
        <taxon>Fulvivirgaceae</taxon>
        <taxon>Fulvivirga</taxon>
    </lineage>
</organism>
<proteinExistence type="predicted"/>
<evidence type="ECO:0000313" key="1">
    <source>
        <dbReference type="EMBL" id="ELR69786.1"/>
    </source>
</evidence>
<evidence type="ECO:0000313" key="2">
    <source>
        <dbReference type="Proteomes" id="UP000011135"/>
    </source>
</evidence>
<dbReference type="EMBL" id="AMZN01000068">
    <property type="protein sequence ID" value="ELR69786.1"/>
    <property type="molecule type" value="Genomic_DNA"/>
</dbReference>
<reference evidence="1 2" key="1">
    <citation type="submission" date="2012-12" db="EMBL/GenBank/DDBJ databases">
        <title>Genome assembly of Fulvivirga imtechensis AK7.</title>
        <authorList>
            <person name="Nupur N."/>
            <person name="Khatri I."/>
            <person name="Kumar R."/>
            <person name="Subramanian S."/>
            <person name="Pinnaka A."/>
        </authorList>
    </citation>
    <scope>NUCLEOTIDE SEQUENCE [LARGE SCALE GENOMIC DNA]</scope>
    <source>
        <strain evidence="1 2">AK7</strain>
    </source>
</reference>